<proteinExistence type="predicted"/>
<keyword evidence="2" id="KW-1185">Reference proteome</keyword>
<name>K2QVV3_9HYPH</name>
<sequence>MRDLSHELDLALSIFGPWKRLVALGGNFQRLDIETDEAWSIIMETEKCPMVSICMNYFDQPGNRSIRATTDDTSIIADLSEGRITSSSLSEDFVVKRDDTYQLLHQDFIEQQGQSCTLTDGIAVVRLMDAIEKSNSQRNWIEA</sequence>
<dbReference type="STRING" id="1156935.QWE_11256"/>
<accession>K2QVV3</accession>
<evidence type="ECO:0000313" key="1">
    <source>
        <dbReference type="EMBL" id="EKF59372.1"/>
    </source>
</evidence>
<dbReference type="eggNOG" id="COG0673">
    <property type="taxonomic scope" value="Bacteria"/>
</dbReference>
<reference evidence="1 2" key="1">
    <citation type="journal article" date="2012" name="J. Bacteriol.">
        <title>Draft Genome Sequence of Agrobacterium albertimagni Strain AOL15.</title>
        <authorList>
            <person name="Trimble W.L."/>
            <person name="Phung le T."/>
            <person name="Meyer F."/>
            <person name="Gilbert J.A."/>
            <person name="Silver S."/>
        </authorList>
    </citation>
    <scope>NUCLEOTIDE SEQUENCE [LARGE SCALE GENOMIC DNA]</scope>
    <source>
        <strain evidence="1 2">AOL15</strain>
    </source>
</reference>
<dbReference type="Proteomes" id="UP000007123">
    <property type="component" value="Unassembled WGS sequence"/>
</dbReference>
<dbReference type="AlphaFoldDB" id="K2QVV3"/>
<organism evidence="1 2">
    <name type="scientific">Agrobacterium albertimagni AOL15</name>
    <dbReference type="NCBI Taxonomy" id="1156935"/>
    <lineage>
        <taxon>Bacteria</taxon>
        <taxon>Pseudomonadati</taxon>
        <taxon>Pseudomonadota</taxon>
        <taxon>Alphaproteobacteria</taxon>
        <taxon>Hyphomicrobiales</taxon>
        <taxon>Rhizobiaceae</taxon>
        <taxon>Rhizobium/Agrobacterium group</taxon>
        <taxon>Agrobacterium</taxon>
    </lineage>
</organism>
<evidence type="ECO:0000313" key="2">
    <source>
        <dbReference type="Proteomes" id="UP000007123"/>
    </source>
</evidence>
<dbReference type="Gene3D" id="3.30.360.10">
    <property type="entry name" value="Dihydrodipicolinate Reductase, domain 2"/>
    <property type="match status" value="1"/>
</dbReference>
<gene>
    <name evidence="1" type="ORF">QWE_11256</name>
</gene>
<comment type="caution">
    <text evidence="1">The sequence shown here is derived from an EMBL/GenBank/DDBJ whole genome shotgun (WGS) entry which is preliminary data.</text>
</comment>
<dbReference type="SUPFAM" id="SSF55347">
    <property type="entry name" value="Glyceraldehyde-3-phosphate dehydrogenase-like, C-terminal domain"/>
    <property type="match status" value="1"/>
</dbReference>
<protein>
    <submittedName>
        <fullName evidence="1">Oxidoreductase domain-containing protein</fullName>
    </submittedName>
</protein>
<dbReference type="EMBL" id="ALJF01000009">
    <property type="protein sequence ID" value="EKF59372.1"/>
    <property type="molecule type" value="Genomic_DNA"/>
</dbReference>